<sequence>MDADGLPIVGTGTDLTKVGAINQKRTLAFLNHFIVHTTHFLNRFSCVCEEKLTNLALRIQQIETTLNILEAKLASIPGLEDVKVETSNVANPVPQEAPQPSAVNQLPIPAQPVQAAPGVSEQPRTEVAEPPAALPEAPPSNVLTVAKDPRYARYLKMVQVGVPVLAIRNKMIADDLDPELLNTPDAPVPDSGISQKAESDSGEASSDSESGGSFSD</sequence>
<evidence type="ECO:0000256" key="4">
    <source>
        <dbReference type="ARBA" id="ARBA00030721"/>
    </source>
</evidence>
<dbReference type="Gene3D" id="1.20.5.110">
    <property type="match status" value="1"/>
</dbReference>
<evidence type="ECO:0000313" key="7">
    <source>
        <dbReference type="RefSeq" id="XP_032805063.1"/>
    </source>
</evidence>
<feature type="compositionally biased region" description="Low complexity" evidence="5">
    <location>
        <begin position="202"/>
        <end position="216"/>
    </location>
</feature>
<evidence type="ECO:0000256" key="1">
    <source>
        <dbReference type="ARBA" id="ARBA00006290"/>
    </source>
</evidence>
<dbReference type="GO" id="GO:0030041">
    <property type="term" value="P:actin filament polymerization"/>
    <property type="evidence" value="ECO:0007669"/>
    <property type="project" value="TreeGrafter"/>
</dbReference>
<evidence type="ECO:0000313" key="6">
    <source>
        <dbReference type="Proteomes" id="UP001318040"/>
    </source>
</evidence>
<evidence type="ECO:0000256" key="2">
    <source>
        <dbReference type="ARBA" id="ARBA00013578"/>
    </source>
</evidence>
<dbReference type="AlphaFoldDB" id="A0AAJ7SSZ5"/>
<organism evidence="6 7">
    <name type="scientific">Petromyzon marinus</name>
    <name type="common">Sea lamprey</name>
    <dbReference type="NCBI Taxonomy" id="7757"/>
    <lineage>
        <taxon>Eukaryota</taxon>
        <taxon>Metazoa</taxon>
        <taxon>Chordata</taxon>
        <taxon>Craniata</taxon>
        <taxon>Vertebrata</taxon>
        <taxon>Cyclostomata</taxon>
        <taxon>Hyperoartia</taxon>
        <taxon>Petromyzontiformes</taxon>
        <taxon>Petromyzontidae</taxon>
        <taxon>Petromyzon</taxon>
    </lineage>
</organism>
<dbReference type="GO" id="GO:0006887">
    <property type="term" value="P:exocytosis"/>
    <property type="evidence" value="ECO:0007669"/>
    <property type="project" value="TreeGrafter"/>
</dbReference>
<keyword evidence="6" id="KW-1185">Reference proteome</keyword>
<feature type="region of interest" description="Disordered" evidence="5">
    <location>
        <begin position="112"/>
        <end position="142"/>
    </location>
</feature>
<reference evidence="7" key="1">
    <citation type="submission" date="2025-08" db="UniProtKB">
        <authorList>
            <consortium name="RefSeq"/>
        </authorList>
    </citation>
    <scope>IDENTIFICATION</scope>
    <source>
        <tissue evidence="7">Sperm</tissue>
    </source>
</reference>
<dbReference type="FunFam" id="1.20.5.110:FF:000025">
    <property type="entry name" value="Putative WASH complex subunit CCDC53"/>
    <property type="match status" value="1"/>
</dbReference>
<keyword evidence="3" id="KW-0175">Coiled coil</keyword>
<dbReference type="InterPro" id="IPR019309">
    <property type="entry name" value="WASHC3"/>
</dbReference>
<name>A0AAJ7SSZ5_PETMA</name>
<dbReference type="RefSeq" id="XP_032805063.1">
    <property type="nucleotide sequence ID" value="XM_032949172.1"/>
</dbReference>
<protein>
    <recommendedName>
        <fullName evidence="2">WASH complex subunit 3</fullName>
    </recommendedName>
    <alternativeName>
        <fullName evidence="4">Coiled-coil domain-containing protein 53</fullName>
    </alternativeName>
</protein>
<evidence type="ECO:0000256" key="3">
    <source>
        <dbReference type="ARBA" id="ARBA00023054"/>
    </source>
</evidence>
<gene>
    <name evidence="7" type="primary">WASHC3</name>
</gene>
<dbReference type="Pfam" id="PF10152">
    <property type="entry name" value="CCDC53"/>
    <property type="match status" value="1"/>
</dbReference>
<dbReference type="PANTHER" id="PTHR13015:SF0">
    <property type="entry name" value="WASH COMPLEX SUBUNIT 3"/>
    <property type="match status" value="1"/>
</dbReference>
<accession>A0AAJ7SSZ5</accession>
<proteinExistence type="inferred from homology"/>
<dbReference type="PANTHER" id="PTHR13015">
    <property type="entry name" value="PROTEIN AD-016-RELATED"/>
    <property type="match status" value="1"/>
</dbReference>
<feature type="region of interest" description="Disordered" evidence="5">
    <location>
        <begin position="177"/>
        <end position="216"/>
    </location>
</feature>
<dbReference type="Proteomes" id="UP001318040">
    <property type="component" value="Chromosome 7"/>
</dbReference>
<dbReference type="GO" id="GO:0071203">
    <property type="term" value="C:WASH complex"/>
    <property type="evidence" value="ECO:0007669"/>
    <property type="project" value="InterPro"/>
</dbReference>
<dbReference type="CTD" id="51019"/>
<comment type="similarity">
    <text evidence="1">Belongs to the CCDC53 family.</text>
</comment>
<dbReference type="KEGG" id="pmrn:116939996"/>
<evidence type="ECO:0000256" key="5">
    <source>
        <dbReference type="SAM" id="MobiDB-lite"/>
    </source>
</evidence>